<comment type="caution">
    <text evidence="2">The sequence shown here is derived from an EMBL/GenBank/DDBJ whole genome shotgun (WGS) entry which is preliminary data.</text>
</comment>
<proteinExistence type="predicted"/>
<reference evidence="2" key="1">
    <citation type="submission" date="2021-02" db="EMBL/GenBank/DDBJ databases">
        <authorList>
            <person name="Nowell W R."/>
        </authorList>
    </citation>
    <scope>NUCLEOTIDE SEQUENCE</scope>
</reference>
<sequence>MSVDYQRNPQGPPPGYHQPYPSNYPQQAPPVFTQPYPVHNQPIIIHQQQNKDVQHGCHFLLWFLTGGLWTPCWIAACSGCCCERPC</sequence>
<evidence type="ECO:0000313" key="2">
    <source>
        <dbReference type="EMBL" id="CAF1091310.1"/>
    </source>
</evidence>
<organism evidence="2 3">
    <name type="scientific">Adineta steineri</name>
    <dbReference type="NCBI Taxonomy" id="433720"/>
    <lineage>
        <taxon>Eukaryota</taxon>
        <taxon>Metazoa</taxon>
        <taxon>Spiralia</taxon>
        <taxon>Gnathifera</taxon>
        <taxon>Rotifera</taxon>
        <taxon>Eurotatoria</taxon>
        <taxon>Bdelloidea</taxon>
        <taxon>Adinetida</taxon>
        <taxon>Adinetidae</taxon>
        <taxon>Adineta</taxon>
    </lineage>
</organism>
<evidence type="ECO:0000256" key="1">
    <source>
        <dbReference type="SAM" id="MobiDB-lite"/>
    </source>
</evidence>
<dbReference type="AlphaFoldDB" id="A0A814NEW8"/>
<name>A0A814NEW8_9BILA</name>
<gene>
    <name evidence="2" type="ORF">BJG266_LOCUS20827</name>
</gene>
<accession>A0A814NEW8</accession>
<feature type="region of interest" description="Disordered" evidence="1">
    <location>
        <begin position="1"/>
        <end position="30"/>
    </location>
</feature>
<dbReference type="EMBL" id="CAJNOI010000120">
    <property type="protein sequence ID" value="CAF1091310.1"/>
    <property type="molecule type" value="Genomic_DNA"/>
</dbReference>
<protein>
    <submittedName>
        <fullName evidence="2">Uncharacterized protein</fullName>
    </submittedName>
</protein>
<evidence type="ECO:0000313" key="3">
    <source>
        <dbReference type="Proteomes" id="UP000663877"/>
    </source>
</evidence>
<dbReference type="Proteomes" id="UP000663877">
    <property type="component" value="Unassembled WGS sequence"/>
</dbReference>